<name>A0A803P590_CANSA</name>
<reference evidence="2" key="2">
    <citation type="submission" date="2021-03" db="UniProtKB">
        <authorList>
            <consortium name="EnsemblPlants"/>
        </authorList>
    </citation>
    <scope>IDENTIFICATION</scope>
</reference>
<feature type="chain" id="PRO_5031284053" evidence="1">
    <location>
        <begin position="17"/>
        <end position="115"/>
    </location>
</feature>
<evidence type="ECO:0000256" key="1">
    <source>
        <dbReference type="SAM" id="SignalP"/>
    </source>
</evidence>
<dbReference type="EnsemblPlants" id="evm.model.03.1429">
    <property type="protein sequence ID" value="cds.evm.model.03.1429"/>
    <property type="gene ID" value="evm.TU.03.1429"/>
</dbReference>
<sequence>VRVWVLVGSSFSSILGVEFEFWWNIDRSCVQISSPSSGPAFDRLGLGHVVMVKYQDPYLGPRVLGVILVRVIILGQNSIFGVTSLGWVGSQSRGLGWDMSRLPVSAGPILESVLV</sequence>
<dbReference type="Gramene" id="evm.model.03.1429">
    <property type="protein sequence ID" value="cds.evm.model.03.1429"/>
    <property type="gene ID" value="evm.TU.03.1429"/>
</dbReference>
<accession>A0A803P590</accession>
<dbReference type="AlphaFoldDB" id="A0A803P590"/>
<reference evidence="2" key="1">
    <citation type="submission" date="2018-11" db="EMBL/GenBank/DDBJ databases">
        <authorList>
            <person name="Grassa J C."/>
        </authorList>
    </citation>
    <scope>NUCLEOTIDE SEQUENCE [LARGE SCALE GENOMIC DNA]</scope>
</reference>
<organism evidence="2 3">
    <name type="scientific">Cannabis sativa</name>
    <name type="common">Hemp</name>
    <name type="synonym">Marijuana</name>
    <dbReference type="NCBI Taxonomy" id="3483"/>
    <lineage>
        <taxon>Eukaryota</taxon>
        <taxon>Viridiplantae</taxon>
        <taxon>Streptophyta</taxon>
        <taxon>Embryophyta</taxon>
        <taxon>Tracheophyta</taxon>
        <taxon>Spermatophyta</taxon>
        <taxon>Magnoliopsida</taxon>
        <taxon>eudicotyledons</taxon>
        <taxon>Gunneridae</taxon>
        <taxon>Pentapetalae</taxon>
        <taxon>rosids</taxon>
        <taxon>fabids</taxon>
        <taxon>Rosales</taxon>
        <taxon>Cannabaceae</taxon>
        <taxon>Cannabis</taxon>
    </lineage>
</organism>
<proteinExistence type="predicted"/>
<dbReference type="Proteomes" id="UP000596661">
    <property type="component" value="Chromosome 3"/>
</dbReference>
<keyword evidence="3" id="KW-1185">Reference proteome</keyword>
<protein>
    <submittedName>
        <fullName evidence="2">Uncharacterized protein</fullName>
    </submittedName>
</protein>
<dbReference type="EMBL" id="UZAU01000301">
    <property type="status" value="NOT_ANNOTATED_CDS"/>
    <property type="molecule type" value="Genomic_DNA"/>
</dbReference>
<evidence type="ECO:0000313" key="3">
    <source>
        <dbReference type="Proteomes" id="UP000596661"/>
    </source>
</evidence>
<feature type="signal peptide" evidence="1">
    <location>
        <begin position="1"/>
        <end position="16"/>
    </location>
</feature>
<evidence type="ECO:0000313" key="2">
    <source>
        <dbReference type="EnsemblPlants" id="cds.evm.model.03.1429"/>
    </source>
</evidence>
<keyword evidence="1" id="KW-0732">Signal</keyword>